<keyword evidence="3 5" id="KW-1133">Transmembrane helix</keyword>
<feature type="transmembrane region" description="Helical" evidence="5">
    <location>
        <begin position="108"/>
        <end position="131"/>
    </location>
</feature>
<keyword evidence="7" id="KW-1185">Reference proteome</keyword>
<evidence type="ECO:0000256" key="3">
    <source>
        <dbReference type="ARBA" id="ARBA00022989"/>
    </source>
</evidence>
<dbReference type="Pfam" id="PF01758">
    <property type="entry name" value="SBF"/>
    <property type="match status" value="1"/>
</dbReference>
<dbReference type="InterPro" id="IPR038770">
    <property type="entry name" value="Na+/solute_symporter_sf"/>
</dbReference>
<feature type="transmembrane region" description="Helical" evidence="5">
    <location>
        <begin position="213"/>
        <end position="232"/>
    </location>
</feature>
<comment type="caution">
    <text evidence="6">The sequence shown here is derived from an EMBL/GenBank/DDBJ whole genome shotgun (WGS) entry which is preliminary data.</text>
</comment>
<name>A0A1L8CLZ6_9PROT</name>
<evidence type="ECO:0000256" key="1">
    <source>
        <dbReference type="ARBA" id="ARBA00004141"/>
    </source>
</evidence>
<gene>
    <name evidence="6" type="ORF">MMIC_P0893</name>
</gene>
<dbReference type="GO" id="GO:0016020">
    <property type="term" value="C:membrane"/>
    <property type="evidence" value="ECO:0007669"/>
    <property type="project" value="UniProtKB-SubCell"/>
</dbReference>
<dbReference type="PANTHER" id="PTHR10361:SF28">
    <property type="entry name" value="P3 PROTEIN-RELATED"/>
    <property type="match status" value="1"/>
</dbReference>
<evidence type="ECO:0000256" key="2">
    <source>
        <dbReference type="ARBA" id="ARBA00022692"/>
    </source>
</evidence>
<feature type="transmembrane region" description="Helical" evidence="5">
    <location>
        <begin position="83"/>
        <end position="101"/>
    </location>
</feature>
<sequence>MALLTIIFAVMAYMFPMLFLVFKDVFLWCFAATMFALGVVLHPEDARSALRKPKTIALGVTMQYWIMPMLGFAAASICTLQGVSPAMALGFIIVGCAPGAMASNVITYLAGGAVAFSIAMTMVATMLSPLLTPTLVELLGSAYMDIPFWPMMQTIILTVVTPLALGMLVRTRLGNNIQLAEQIAPGFASIAIIIICSYAVASNQERIADTPMTVVFLVILLNALGYVLGWSAARLFRFEHSYRITLSIEIGMQNAGLGVALALKHFEPETALPGALFAVWCIVTAAGMTRYLHKKTADVAAAV</sequence>
<dbReference type="EMBL" id="BDFD01000006">
    <property type="protein sequence ID" value="GAV19932.1"/>
    <property type="molecule type" value="Genomic_DNA"/>
</dbReference>
<dbReference type="InterPro" id="IPR002657">
    <property type="entry name" value="BilAc:Na_symport/Acr3"/>
</dbReference>
<dbReference type="InterPro" id="IPR004710">
    <property type="entry name" value="Bilac:Na_transpt"/>
</dbReference>
<accession>A0A1L8CLZ6</accession>
<comment type="subcellular location">
    <subcellularLocation>
        <location evidence="1">Membrane</location>
        <topology evidence="1">Multi-pass membrane protein</topology>
    </subcellularLocation>
</comment>
<feature type="transmembrane region" description="Helical" evidence="5">
    <location>
        <begin position="25"/>
        <end position="43"/>
    </location>
</feature>
<proteinExistence type="predicted"/>
<feature type="transmembrane region" description="Helical" evidence="5">
    <location>
        <begin position="151"/>
        <end position="171"/>
    </location>
</feature>
<dbReference type="AlphaFoldDB" id="A0A1L8CLZ6"/>
<evidence type="ECO:0000256" key="4">
    <source>
        <dbReference type="ARBA" id="ARBA00023136"/>
    </source>
</evidence>
<evidence type="ECO:0000313" key="6">
    <source>
        <dbReference type="EMBL" id="GAV19932.1"/>
    </source>
</evidence>
<protein>
    <submittedName>
        <fullName evidence="6">Bile acid:Na+ symporter, BASS family</fullName>
    </submittedName>
</protein>
<dbReference type="PANTHER" id="PTHR10361">
    <property type="entry name" value="SODIUM-BILE ACID COTRANSPORTER"/>
    <property type="match status" value="1"/>
</dbReference>
<dbReference type="STRING" id="1921010.MMIC_P0893"/>
<evidence type="ECO:0000256" key="5">
    <source>
        <dbReference type="SAM" id="Phobius"/>
    </source>
</evidence>
<reference evidence="6 7" key="1">
    <citation type="journal article" date="2017" name="Arch. Microbiol.">
        <title>Mariprofundus micogutta sp. nov., a novel iron-oxidizing zetaproteobacterium isolated from a deep-sea hydrothermal field at the Bayonnaise knoll of the Izu-Ogasawara arc, and a description of Mariprofundales ord. nov. and Zetaproteobacteria classis nov.</title>
        <authorList>
            <person name="Makita H."/>
            <person name="Tanaka E."/>
            <person name="Mitsunobu S."/>
            <person name="Miyazaki M."/>
            <person name="Nunoura T."/>
            <person name="Uematsu K."/>
            <person name="Takaki Y."/>
            <person name="Nishi S."/>
            <person name="Shimamura S."/>
            <person name="Takai K."/>
        </authorList>
    </citation>
    <scope>NUCLEOTIDE SEQUENCE [LARGE SCALE GENOMIC DNA]</scope>
    <source>
        <strain evidence="6 7">ET2</strain>
    </source>
</reference>
<feature type="transmembrane region" description="Helical" evidence="5">
    <location>
        <begin position="183"/>
        <end position="201"/>
    </location>
</feature>
<organism evidence="6 7">
    <name type="scientific">Mariprofundus micogutta</name>
    <dbReference type="NCBI Taxonomy" id="1921010"/>
    <lineage>
        <taxon>Bacteria</taxon>
        <taxon>Pseudomonadati</taxon>
        <taxon>Pseudomonadota</taxon>
        <taxon>Candidatius Mariprofundia</taxon>
        <taxon>Mariprofundales</taxon>
        <taxon>Mariprofundaceae</taxon>
        <taxon>Mariprofundus</taxon>
    </lineage>
</organism>
<evidence type="ECO:0000313" key="7">
    <source>
        <dbReference type="Proteomes" id="UP000231632"/>
    </source>
</evidence>
<feature type="transmembrane region" description="Helical" evidence="5">
    <location>
        <begin position="55"/>
        <end position="77"/>
    </location>
</feature>
<keyword evidence="4 5" id="KW-0472">Membrane</keyword>
<dbReference type="Gene3D" id="1.20.1530.20">
    <property type="match status" value="1"/>
</dbReference>
<keyword evidence="2 5" id="KW-0812">Transmembrane</keyword>
<dbReference type="Proteomes" id="UP000231632">
    <property type="component" value="Unassembled WGS sequence"/>
</dbReference>